<dbReference type="Pfam" id="PF03171">
    <property type="entry name" value="2OG-FeII_Oxy"/>
    <property type="match status" value="1"/>
</dbReference>
<keyword evidence="2" id="KW-0479">Metal-binding</keyword>
<evidence type="ECO:0000313" key="4">
    <source>
        <dbReference type="EMBL" id="KAF1914241.1"/>
    </source>
</evidence>
<dbReference type="SUPFAM" id="SSF51197">
    <property type="entry name" value="Clavaminate synthase-like"/>
    <property type="match status" value="1"/>
</dbReference>
<dbReference type="PANTHER" id="PTHR47990">
    <property type="entry name" value="2-OXOGLUTARATE (2OG) AND FE(II)-DEPENDENT OXYGENASE SUPERFAMILY PROTEIN-RELATED"/>
    <property type="match status" value="1"/>
</dbReference>
<dbReference type="PROSITE" id="PS51471">
    <property type="entry name" value="FE2OG_OXY"/>
    <property type="match status" value="1"/>
</dbReference>
<evidence type="ECO:0000313" key="5">
    <source>
        <dbReference type="Proteomes" id="UP000800096"/>
    </source>
</evidence>
<dbReference type="GO" id="GO:0044283">
    <property type="term" value="P:small molecule biosynthetic process"/>
    <property type="evidence" value="ECO:0007669"/>
    <property type="project" value="UniProtKB-ARBA"/>
</dbReference>
<protein>
    <recommendedName>
        <fullName evidence="3">Fe2OG dioxygenase domain-containing protein</fullName>
    </recommendedName>
</protein>
<dbReference type="GO" id="GO:0016491">
    <property type="term" value="F:oxidoreductase activity"/>
    <property type="evidence" value="ECO:0007669"/>
    <property type="project" value="UniProtKB-KW"/>
</dbReference>
<evidence type="ECO:0000256" key="2">
    <source>
        <dbReference type="RuleBase" id="RU003682"/>
    </source>
</evidence>
<organism evidence="4 5">
    <name type="scientific">Ampelomyces quisqualis</name>
    <name type="common">Powdery mildew agent</name>
    <dbReference type="NCBI Taxonomy" id="50730"/>
    <lineage>
        <taxon>Eukaryota</taxon>
        <taxon>Fungi</taxon>
        <taxon>Dikarya</taxon>
        <taxon>Ascomycota</taxon>
        <taxon>Pezizomycotina</taxon>
        <taxon>Dothideomycetes</taxon>
        <taxon>Pleosporomycetidae</taxon>
        <taxon>Pleosporales</taxon>
        <taxon>Pleosporineae</taxon>
        <taxon>Phaeosphaeriaceae</taxon>
        <taxon>Ampelomyces</taxon>
    </lineage>
</organism>
<dbReference type="GO" id="GO:0046872">
    <property type="term" value="F:metal ion binding"/>
    <property type="evidence" value="ECO:0007669"/>
    <property type="project" value="UniProtKB-KW"/>
</dbReference>
<gene>
    <name evidence="4" type="ORF">BDU57DRAFT_519115</name>
</gene>
<reference evidence="4" key="1">
    <citation type="journal article" date="2020" name="Stud. Mycol.">
        <title>101 Dothideomycetes genomes: a test case for predicting lifestyles and emergence of pathogens.</title>
        <authorList>
            <person name="Haridas S."/>
            <person name="Albert R."/>
            <person name="Binder M."/>
            <person name="Bloem J."/>
            <person name="Labutti K."/>
            <person name="Salamov A."/>
            <person name="Andreopoulos B."/>
            <person name="Baker S."/>
            <person name="Barry K."/>
            <person name="Bills G."/>
            <person name="Bluhm B."/>
            <person name="Cannon C."/>
            <person name="Castanera R."/>
            <person name="Culley D."/>
            <person name="Daum C."/>
            <person name="Ezra D."/>
            <person name="Gonzalez J."/>
            <person name="Henrissat B."/>
            <person name="Kuo A."/>
            <person name="Liang C."/>
            <person name="Lipzen A."/>
            <person name="Lutzoni F."/>
            <person name="Magnuson J."/>
            <person name="Mondo S."/>
            <person name="Nolan M."/>
            <person name="Ohm R."/>
            <person name="Pangilinan J."/>
            <person name="Park H.-J."/>
            <person name="Ramirez L."/>
            <person name="Alfaro M."/>
            <person name="Sun H."/>
            <person name="Tritt A."/>
            <person name="Yoshinaga Y."/>
            <person name="Zwiers L.-H."/>
            <person name="Turgeon B."/>
            <person name="Goodwin S."/>
            <person name="Spatafora J."/>
            <person name="Crous P."/>
            <person name="Grigoriev I."/>
        </authorList>
    </citation>
    <scope>NUCLEOTIDE SEQUENCE</scope>
    <source>
        <strain evidence="4">HMLAC05119</strain>
    </source>
</reference>
<dbReference type="OrthoDB" id="627829at2759"/>
<dbReference type="InterPro" id="IPR026992">
    <property type="entry name" value="DIOX_N"/>
</dbReference>
<dbReference type="Gene3D" id="2.60.120.330">
    <property type="entry name" value="B-lactam Antibiotic, Isopenicillin N Synthase, Chain"/>
    <property type="match status" value="1"/>
</dbReference>
<dbReference type="AlphaFoldDB" id="A0A6A5QF20"/>
<keyword evidence="2" id="KW-0408">Iron</keyword>
<name>A0A6A5QF20_AMPQU</name>
<feature type="domain" description="Fe2OG dioxygenase" evidence="3">
    <location>
        <begin position="186"/>
        <end position="304"/>
    </location>
</feature>
<dbReference type="EMBL" id="ML979137">
    <property type="protein sequence ID" value="KAF1914241.1"/>
    <property type="molecule type" value="Genomic_DNA"/>
</dbReference>
<dbReference type="InterPro" id="IPR005123">
    <property type="entry name" value="Oxoglu/Fe-dep_dioxygenase_dom"/>
</dbReference>
<keyword evidence="2" id="KW-0560">Oxidoreductase</keyword>
<accession>A0A6A5QF20</accession>
<sequence>MTTATTTTSPPRTFSALPVLPLSHALDPSTKPAFLDDLRHALLNVGFLYLSETGLPDGLISDVIRECRAFFKELPQGEKERIEMKNEKSFLGWSRLDNETTALNPDHREQLDLSTPHPVPGPEAPLYHNLLAPNQWPSTEYLPKFRTVYEDYMRRMSHISTLFTSLIAEAIGLQPDAFNKFFDANQQHKLKIVQYPEVDVADLPADATPMDKKKWEIKRQGVGPHKDSMLTSYLLQASNQLGLQAQNAKGEWIDCKPIDGTLVVAIGQGMEALTDGVCASTTHRVLSPRTGEGARFSIPFFQGVSYDAQFEAMDVPQDVLRLRDQARKARKDDVEFTFVKGRWGHLGEATLMNRVKSHPDVGERWYPELLKQIRAQQAAAAAAEG</sequence>
<keyword evidence="5" id="KW-1185">Reference proteome</keyword>
<dbReference type="InterPro" id="IPR044861">
    <property type="entry name" value="IPNS-like_FE2OG_OXY"/>
</dbReference>
<dbReference type="Proteomes" id="UP000800096">
    <property type="component" value="Unassembled WGS sequence"/>
</dbReference>
<dbReference type="InterPro" id="IPR027443">
    <property type="entry name" value="IPNS-like_sf"/>
</dbReference>
<dbReference type="InterPro" id="IPR050231">
    <property type="entry name" value="Iron_ascorbate_oxido_reductase"/>
</dbReference>
<evidence type="ECO:0000259" key="3">
    <source>
        <dbReference type="PROSITE" id="PS51471"/>
    </source>
</evidence>
<comment type="similarity">
    <text evidence="1 2">Belongs to the iron/ascorbate-dependent oxidoreductase family.</text>
</comment>
<dbReference type="Pfam" id="PF14226">
    <property type="entry name" value="DIOX_N"/>
    <property type="match status" value="1"/>
</dbReference>
<evidence type="ECO:0000256" key="1">
    <source>
        <dbReference type="ARBA" id="ARBA00008056"/>
    </source>
</evidence>
<proteinExistence type="inferred from homology"/>